<reference evidence="2 3" key="1">
    <citation type="submission" date="2009-12" db="EMBL/GenBank/DDBJ databases">
        <authorList>
            <person name="Shrivastava S."/>
            <person name="Madupu R."/>
            <person name="Durkin A.S."/>
            <person name="Torralba M."/>
            <person name="Methe B."/>
            <person name="Sutton G.G."/>
            <person name="Strausberg R.L."/>
            <person name="Nelson K.E."/>
        </authorList>
    </citation>
    <scope>NUCLEOTIDE SEQUENCE [LARGE SCALE GENOMIC DNA]</scope>
    <source>
        <strain evidence="2 3">W5455</strain>
    </source>
</reference>
<feature type="transmembrane region" description="Helical" evidence="1">
    <location>
        <begin position="100"/>
        <end position="127"/>
    </location>
</feature>
<keyword evidence="3" id="KW-1185">Reference proteome</keyword>
<feature type="transmembrane region" description="Helical" evidence="1">
    <location>
        <begin position="318"/>
        <end position="342"/>
    </location>
</feature>
<dbReference type="PANTHER" id="PTHR30354">
    <property type="entry name" value="GNT FAMILY GLUCONATE TRANSPORTER"/>
    <property type="match status" value="1"/>
</dbReference>
<organism evidence="2 3">
    <name type="scientific">Pyramidobacter piscolens W5455</name>
    <dbReference type="NCBI Taxonomy" id="352165"/>
    <lineage>
        <taxon>Bacteria</taxon>
        <taxon>Thermotogati</taxon>
        <taxon>Synergistota</taxon>
        <taxon>Synergistia</taxon>
        <taxon>Synergistales</taxon>
        <taxon>Dethiosulfovibrionaceae</taxon>
        <taxon>Pyramidobacter</taxon>
    </lineage>
</organism>
<name>A0ABP2HWX4_9BACT</name>
<evidence type="ECO:0000313" key="2">
    <source>
        <dbReference type="EMBL" id="EFB91782.1"/>
    </source>
</evidence>
<evidence type="ECO:0000256" key="1">
    <source>
        <dbReference type="SAM" id="Phobius"/>
    </source>
</evidence>
<feature type="transmembrane region" description="Helical" evidence="1">
    <location>
        <begin position="178"/>
        <end position="197"/>
    </location>
</feature>
<proteinExistence type="predicted"/>
<dbReference type="EMBL" id="ADFP01000017">
    <property type="protein sequence ID" value="EFB91782.1"/>
    <property type="molecule type" value="Genomic_DNA"/>
</dbReference>
<feature type="transmembrane region" description="Helical" evidence="1">
    <location>
        <begin position="255"/>
        <end position="273"/>
    </location>
</feature>
<keyword evidence="1" id="KW-0472">Membrane</keyword>
<sequence length="430" mass="46198">MNLLLIPAFVLLFAFLAYKRWSPLLLGPTVSLLFCLAMGMPVLQTMMGPYMDSVVGFIKSNFFVFFLGAIFGAIYEMTHAAASIALWMSRMTRGKYVLPLIMTIAGVLCYGGVLGFVVYFAAYPIALQLCKESNTSRKLIPAAIGAGCWTFANSLPGAPAITNILAAKNLGTPATADLLAGILFGGVMMYVLNFVYLEYMARRYNHNGEGFEMDDIVIRELNEKPDEKYPPVLLAFVPMITILVLYNAIHLPVEYALLAGVLSAFVLLFPYGGSLKDWLSTFNKGAGNTCTVILNVSLVVGFAGVMKNSTLFPQLVSWIGSVNMSGLTFVAVTTATCAAASASSSGGMGVAMSTFAQTYINMGVNLEAAHRVATIAASTLDTLPHTGGQITLLGLCHQTHKDSFSHIFVTQAIIPIICLVALLVWHSIMG</sequence>
<dbReference type="PANTHER" id="PTHR30354:SF7">
    <property type="entry name" value="BLL7963 PROTEIN"/>
    <property type="match status" value="1"/>
</dbReference>
<comment type="caution">
    <text evidence="2">The sequence shown here is derived from an EMBL/GenBank/DDBJ whole genome shotgun (WGS) entry which is preliminary data.</text>
</comment>
<feature type="transmembrane region" description="Helical" evidence="1">
    <location>
        <begin position="407"/>
        <end position="428"/>
    </location>
</feature>
<dbReference type="RefSeq" id="WP_009163782.1">
    <property type="nucleotide sequence ID" value="NZ_ADFP01000017.1"/>
</dbReference>
<feature type="transmembrane region" description="Helical" evidence="1">
    <location>
        <begin position="285"/>
        <end position="306"/>
    </location>
</feature>
<protein>
    <submittedName>
        <fullName evidence="2">Citrate transporter</fullName>
    </submittedName>
</protein>
<dbReference type="Proteomes" id="UP000006462">
    <property type="component" value="Unassembled WGS sequence"/>
</dbReference>
<feature type="transmembrane region" description="Helical" evidence="1">
    <location>
        <begin position="62"/>
        <end position="88"/>
    </location>
</feature>
<keyword evidence="1" id="KW-0812">Transmembrane</keyword>
<accession>A0ABP2HWX4</accession>
<keyword evidence="1" id="KW-1133">Transmembrane helix</keyword>
<evidence type="ECO:0000313" key="3">
    <source>
        <dbReference type="Proteomes" id="UP000006462"/>
    </source>
</evidence>
<dbReference type="InterPro" id="IPR003474">
    <property type="entry name" value="Glcn_transporter"/>
</dbReference>
<gene>
    <name evidence="2" type="ORF">HMPREF7215_2163</name>
</gene>
<feature type="transmembrane region" description="Helical" evidence="1">
    <location>
        <begin position="29"/>
        <end position="50"/>
    </location>
</feature>
<feature type="transmembrane region" description="Helical" evidence="1">
    <location>
        <begin position="229"/>
        <end position="249"/>
    </location>
</feature>